<proteinExistence type="predicted"/>
<reference evidence="2 3" key="1">
    <citation type="submission" date="2018-05" db="EMBL/GenBank/DDBJ databases">
        <title>A metagenomic window into the 2 km-deep terrestrial subsurface aquifer revealed taxonomically and functionally diverse microbial community comprising novel uncultured bacterial lineages.</title>
        <authorList>
            <person name="Kadnikov V.V."/>
            <person name="Mardanov A.V."/>
            <person name="Beletsky A.V."/>
            <person name="Banks D."/>
            <person name="Pimenov N.V."/>
            <person name="Frank Y.A."/>
            <person name="Karnachuk O.V."/>
            <person name="Ravin N.V."/>
        </authorList>
    </citation>
    <scope>NUCLEOTIDE SEQUENCE [LARGE SCALE GENOMIC DNA]</scope>
    <source>
        <strain evidence="2">BY5</strain>
    </source>
</reference>
<name>A0A367ZIT8_9BACT</name>
<dbReference type="EMBL" id="QOQW01000028">
    <property type="protein sequence ID" value="RCK78044.1"/>
    <property type="molecule type" value="Genomic_DNA"/>
</dbReference>
<accession>A0A367ZIT8</accession>
<organism evidence="2 3">
    <name type="scientific">Candidatus Ozemobacter sibiricus</name>
    <dbReference type="NCBI Taxonomy" id="2268124"/>
    <lineage>
        <taxon>Bacteria</taxon>
        <taxon>Candidatus Ozemobacteria</taxon>
        <taxon>Candidatus Ozemobacterales</taxon>
        <taxon>Candidatus Ozemobacteraceae</taxon>
        <taxon>Candidatus Ozemobacter</taxon>
    </lineage>
</organism>
<keyword evidence="1" id="KW-0812">Transmembrane</keyword>
<evidence type="ECO:0000313" key="2">
    <source>
        <dbReference type="EMBL" id="RCK78044.1"/>
    </source>
</evidence>
<feature type="transmembrane region" description="Helical" evidence="1">
    <location>
        <begin position="12"/>
        <end position="35"/>
    </location>
</feature>
<dbReference type="Proteomes" id="UP000252355">
    <property type="component" value="Unassembled WGS sequence"/>
</dbReference>
<dbReference type="AlphaFoldDB" id="A0A367ZIT8"/>
<comment type="caution">
    <text evidence="2">The sequence shown here is derived from an EMBL/GenBank/DDBJ whole genome shotgun (WGS) entry which is preliminary data.</text>
</comment>
<protein>
    <submittedName>
        <fullName evidence="2">Uncharacterized protein</fullName>
    </submittedName>
</protein>
<gene>
    <name evidence="2" type="ORF">OZSIB_1820</name>
</gene>
<keyword evidence="1" id="KW-1133">Transmembrane helix</keyword>
<evidence type="ECO:0000313" key="3">
    <source>
        <dbReference type="Proteomes" id="UP000252355"/>
    </source>
</evidence>
<sequence>MPEMRTLVRSPRHGSVTIILLGLLSVMLFLAFTLFQRQRGHGHLVAFGDSHLYARYFLEAHLGDVIQQLRQKVNDPGNAAADRVLFDFFRGDPAARFPAFYRPSPLVKQIPEQWQELGLDLTPIWEPEAQILDPKPLQYPPSLQVPPTFSPGLEKRGIVALTVRAKLDGRRYALSAQVPYSVVCRLSPVLRDFVFFADRLHLEQTRPFGREDKINIIFTKHPDYGQEPPPEFRDYKGLPWFFPMSNRPNDPHANGKIFLGADDKPIYLNLAGELRYRETPVSDLWMVNPRWFRANKNIDQFSANPIFMTRSGSMVRFRGMDIPLNLKGYIAKMGIFGFCYELYDPDNGLFSQTVRTPESIWGQDPSFMAMTAENKLQLALSSALKLYGPNYEHTLPLDQAYTGFARQVFGKVYARFLLLTFFEFPSAQGGGQVLPYNADGNYRPPPAPKYHGEETATFEPPEPGQKYTWFMSRIVSGGADRDVLADDYLPYNLFDPTGKGSRLLLQAKDFQPADGLRLNPNRNGTFAGFVREWMSFDPRLRLGQAGATLQSRVSRIFPNQKAFKEYARLSEGKCWIDGVVYVRGEEGLDLDDLTTKDIRGGIVIVEKGIRLGNITHGFPIKKEPIEDKTLLEQISDYVDTLPQSKVLTFVSREGSIRLKGDKHIGVQLVALTPEGGVRDQISWESPRGILFAGGLVLDTPNLVARIKEFGRDAGKNVFLYVPSMADAKPETVVQIFPGLDQYDFALE</sequence>
<evidence type="ECO:0000256" key="1">
    <source>
        <dbReference type="SAM" id="Phobius"/>
    </source>
</evidence>
<keyword evidence="1" id="KW-0472">Membrane</keyword>